<evidence type="ECO:0000256" key="5">
    <source>
        <dbReference type="ARBA" id="ARBA00022729"/>
    </source>
</evidence>
<dbReference type="Proteomes" id="UP000077177">
    <property type="component" value="Chromosome"/>
</dbReference>
<dbReference type="InterPro" id="IPR008969">
    <property type="entry name" value="CarboxyPept-like_regulatory"/>
</dbReference>
<dbReference type="RefSeq" id="WP_066402161.1">
    <property type="nucleotide sequence ID" value="NZ_CP011390.1"/>
</dbReference>
<dbReference type="OrthoDB" id="9768177at2"/>
<dbReference type="GO" id="GO:0044718">
    <property type="term" value="P:siderophore transmembrane transport"/>
    <property type="evidence" value="ECO:0007669"/>
    <property type="project" value="TreeGrafter"/>
</dbReference>
<dbReference type="SUPFAM" id="SSF49464">
    <property type="entry name" value="Carboxypeptidase regulatory domain-like"/>
    <property type="match status" value="1"/>
</dbReference>
<keyword evidence="2 10" id="KW-0813">Transport</keyword>
<evidence type="ECO:0000256" key="9">
    <source>
        <dbReference type="ARBA" id="ARBA00023237"/>
    </source>
</evidence>
<dbReference type="InterPro" id="IPR012910">
    <property type="entry name" value="Plug_dom"/>
</dbReference>
<evidence type="ECO:0000259" key="13">
    <source>
        <dbReference type="Pfam" id="PF00593"/>
    </source>
</evidence>
<dbReference type="InterPro" id="IPR023996">
    <property type="entry name" value="TonB-dep_OMP_SusC/RagA"/>
</dbReference>
<dbReference type="Pfam" id="PF13715">
    <property type="entry name" value="CarbopepD_reg_2"/>
    <property type="match status" value="1"/>
</dbReference>
<evidence type="ECO:0000256" key="8">
    <source>
        <dbReference type="ARBA" id="ARBA00023170"/>
    </source>
</evidence>
<feature type="chain" id="PRO_5008001079" evidence="12">
    <location>
        <begin position="21"/>
        <end position="1041"/>
    </location>
</feature>
<dbReference type="PANTHER" id="PTHR30069:SF29">
    <property type="entry name" value="HEMOGLOBIN AND HEMOGLOBIN-HAPTOGLOBIN-BINDING PROTEIN 1-RELATED"/>
    <property type="match status" value="1"/>
</dbReference>
<evidence type="ECO:0000313" key="16">
    <source>
        <dbReference type="Proteomes" id="UP000077177"/>
    </source>
</evidence>
<dbReference type="GO" id="GO:0015344">
    <property type="term" value="F:siderophore uptake transmembrane transporter activity"/>
    <property type="evidence" value="ECO:0007669"/>
    <property type="project" value="TreeGrafter"/>
</dbReference>
<protein>
    <submittedName>
        <fullName evidence="15">TonB-dependent receptor</fullName>
    </submittedName>
</protein>
<comment type="similarity">
    <text evidence="10 11">Belongs to the TonB-dependent receptor family.</text>
</comment>
<evidence type="ECO:0000256" key="4">
    <source>
        <dbReference type="ARBA" id="ARBA00022692"/>
    </source>
</evidence>
<dbReference type="InterPro" id="IPR036942">
    <property type="entry name" value="Beta-barrel_TonB_sf"/>
</dbReference>
<comment type="subcellular location">
    <subcellularLocation>
        <location evidence="1 10">Cell outer membrane</location>
        <topology evidence="1 10">Multi-pass membrane protein</topology>
    </subcellularLocation>
</comment>
<reference evidence="16" key="1">
    <citation type="submission" date="2015-01" db="EMBL/GenBank/DDBJ databases">
        <title>Flavisolibacter sp./LCS9/ whole genome sequencing.</title>
        <authorList>
            <person name="Kim M.K."/>
            <person name="Srinivasan S."/>
            <person name="Lee J.-J."/>
        </authorList>
    </citation>
    <scope>NUCLEOTIDE SEQUENCE [LARGE SCALE GENOMIC DNA]</scope>
    <source>
        <strain evidence="16">LCS9</strain>
    </source>
</reference>
<dbReference type="EMBL" id="CP011390">
    <property type="protein sequence ID" value="ANE49992.1"/>
    <property type="molecule type" value="Genomic_DNA"/>
</dbReference>
<dbReference type="KEGG" id="fla:SY85_05270"/>
<sequence length="1041" mass="113739">MRKFMLFVLLLLCYNIVVFAQTVRVTGRVTDGNGRPVENASVVVKGNRIGATTNNNGDYVINAEKGQTLLISSIGFAPQEVVVNEAAINVSLNASSQTLSDVVVVGYGTQRRANLTGSIVALNNEDLSRRQVASTNNLLQGLAPGVTVQQQSGKPGADASSIVIRGQNSISLSNTPIVVVDGLILDMSAFNQIDPNAIESITVLKDAASTSIYGNRAANGVIIVKTKRANKKGIQLSYNSFFTKQEATAIPDRVNAVEHMELSNVAERNRTGNAAAFVYSQALIDKYKTTPANNMDVINTDWLKEVLTNSGFMQNHNVQLTSGGEQVNMFASLSYLNQEGLIQNNSYEKYDLRLNPEFKLNKKLTLTGNFGYTRSKTINPSTGSAEFIIREAIGLPAIGAGKFGEGMYGNAGQSNNRNPIAQAEATGTSQTNGSTLLARFGFNYKPIEGLDIEGFWGREQRNPTTKTFIKNASIYQPNLVTNTYDKVADWPGSTTLSEAYRNDVYTTYLGQATYGFKFGDHSFKVLAGAQSELNTYYFFGASRQGFINPDQPYLNLGTGARDNNAGASESALVGLFSRINYNYRGKYLLEVNGRRDGTSRFSQALEKQWGNFGSASAGWVFTNEAFLRGLANKISFGKLRVSYGGNGNQNTGLPYAYDVFYENAGYNASSHVNGTNAYFNNVTTPGVALLQFANPELQWETARQFNAGLDLSLLKHFMVSADYFVKTQHNMLLKRTLPASAGGLGNPFINAGQLENKGWELSLNYKNQFGKWRTDLTGMLSDVQNKVLDLVEGTPYLDNGSTRTQVGYAMNSYFGYKAVGFFADDNDVKNSPVQFGVPWNASPTVGPKAGDIKYADISGPEGKPDGKIDLNDRTFIGDAFPRYEYSLNFNIGYGNFDLNILGQGVGKRNNYLSGTGAVPFNSGDFAASLLAIHKNYWSPENPNADFPRLLPSGFGGNNYLTSTQWIRSASYFRIKNVNLGYRLPATVLNKVNINSVRVFIAGSNLATFSKAWKGFDPEINSANAEFYPLMRTWTAGLNVNF</sequence>
<keyword evidence="8 15" id="KW-0675">Receptor</keyword>
<keyword evidence="3 10" id="KW-1134">Transmembrane beta strand</keyword>
<dbReference type="InterPro" id="IPR023997">
    <property type="entry name" value="TonB-dep_OMP_SusC/RagA_CS"/>
</dbReference>
<evidence type="ECO:0000256" key="7">
    <source>
        <dbReference type="ARBA" id="ARBA00023136"/>
    </source>
</evidence>
<dbReference type="STRING" id="1492898.SY85_05270"/>
<keyword evidence="6 11" id="KW-0798">TonB box</keyword>
<keyword evidence="9 10" id="KW-0998">Cell outer membrane</keyword>
<dbReference type="NCBIfam" id="TIGR04056">
    <property type="entry name" value="OMP_RagA_SusC"/>
    <property type="match status" value="1"/>
</dbReference>
<evidence type="ECO:0000256" key="12">
    <source>
        <dbReference type="SAM" id="SignalP"/>
    </source>
</evidence>
<reference evidence="15 16" key="2">
    <citation type="journal article" date="2016" name="Int. J. Syst. Evol. Microbiol.">
        <title>Flavisolibacter tropicus sp. nov., isolated from tropical soil.</title>
        <authorList>
            <person name="Lee J.J."/>
            <person name="Kang M.S."/>
            <person name="Kim G.S."/>
            <person name="Lee C.S."/>
            <person name="Lim S."/>
            <person name="Lee J."/>
            <person name="Roh S.H."/>
            <person name="Kang H."/>
            <person name="Ha J.M."/>
            <person name="Bae S."/>
            <person name="Jung H.Y."/>
            <person name="Kim M.K."/>
        </authorList>
    </citation>
    <scope>NUCLEOTIDE SEQUENCE [LARGE SCALE GENOMIC DNA]</scope>
    <source>
        <strain evidence="15 16">LCS9</strain>
    </source>
</reference>
<evidence type="ECO:0000256" key="3">
    <source>
        <dbReference type="ARBA" id="ARBA00022452"/>
    </source>
</evidence>
<feature type="domain" description="TonB-dependent receptor plug" evidence="14">
    <location>
        <begin position="114"/>
        <end position="221"/>
    </location>
</feature>
<dbReference type="InterPro" id="IPR000531">
    <property type="entry name" value="Beta-barrel_TonB"/>
</dbReference>
<dbReference type="PANTHER" id="PTHR30069">
    <property type="entry name" value="TONB-DEPENDENT OUTER MEMBRANE RECEPTOR"/>
    <property type="match status" value="1"/>
</dbReference>
<dbReference type="NCBIfam" id="TIGR04057">
    <property type="entry name" value="SusC_RagA_signa"/>
    <property type="match status" value="1"/>
</dbReference>
<dbReference type="Pfam" id="PF00593">
    <property type="entry name" value="TonB_dep_Rec_b-barrel"/>
    <property type="match status" value="1"/>
</dbReference>
<dbReference type="PATRIC" id="fig|1492898.3.peg.1147"/>
<evidence type="ECO:0000256" key="6">
    <source>
        <dbReference type="ARBA" id="ARBA00023077"/>
    </source>
</evidence>
<evidence type="ECO:0000256" key="2">
    <source>
        <dbReference type="ARBA" id="ARBA00022448"/>
    </source>
</evidence>
<accession>A0A172TSM2</accession>
<keyword evidence="5 12" id="KW-0732">Signal</keyword>
<dbReference type="SUPFAM" id="SSF56935">
    <property type="entry name" value="Porins"/>
    <property type="match status" value="1"/>
</dbReference>
<dbReference type="PROSITE" id="PS52016">
    <property type="entry name" value="TONB_DEPENDENT_REC_3"/>
    <property type="match status" value="1"/>
</dbReference>
<proteinExistence type="inferred from homology"/>
<keyword evidence="16" id="KW-1185">Reference proteome</keyword>
<dbReference type="Gene3D" id="2.40.170.20">
    <property type="entry name" value="TonB-dependent receptor, beta-barrel domain"/>
    <property type="match status" value="1"/>
</dbReference>
<evidence type="ECO:0000259" key="14">
    <source>
        <dbReference type="Pfam" id="PF07715"/>
    </source>
</evidence>
<dbReference type="Pfam" id="PF07715">
    <property type="entry name" value="Plug"/>
    <property type="match status" value="1"/>
</dbReference>
<feature type="signal peptide" evidence="12">
    <location>
        <begin position="1"/>
        <end position="20"/>
    </location>
</feature>
<dbReference type="Gene3D" id="2.170.130.10">
    <property type="entry name" value="TonB-dependent receptor, plug domain"/>
    <property type="match status" value="1"/>
</dbReference>
<keyword evidence="7 10" id="KW-0472">Membrane</keyword>
<evidence type="ECO:0000313" key="15">
    <source>
        <dbReference type="EMBL" id="ANE49992.1"/>
    </source>
</evidence>
<gene>
    <name evidence="15" type="ORF">SY85_05270</name>
</gene>
<evidence type="ECO:0000256" key="11">
    <source>
        <dbReference type="RuleBase" id="RU003357"/>
    </source>
</evidence>
<dbReference type="InterPro" id="IPR037066">
    <property type="entry name" value="Plug_dom_sf"/>
</dbReference>
<evidence type="ECO:0000256" key="10">
    <source>
        <dbReference type="PROSITE-ProRule" id="PRU01360"/>
    </source>
</evidence>
<dbReference type="Gene3D" id="2.60.40.1120">
    <property type="entry name" value="Carboxypeptidase-like, regulatory domain"/>
    <property type="match status" value="1"/>
</dbReference>
<evidence type="ECO:0000256" key="1">
    <source>
        <dbReference type="ARBA" id="ARBA00004571"/>
    </source>
</evidence>
<feature type="domain" description="TonB-dependent receptor-like beta-barrel" evidence="13">
    <location>
        <begin position="417"/>
        <end position="1005"/>
    </location>
</feature>
<name>A0A172TSM2_9BACT</name>
<dbReference type="GO" id="GO:0009279">
    <property type="term" value="C:cell outer membrane"/>
    <property type="evidence" value="ECO:0007669"/>
    <property type="project" value="UniProtKB-SubCell"/>
</dbReference>
<organism evidence="15 16">
    <name type="scientific">Flavisolibacter tropicus</name>
    <dbReference type="NCBI Taxonomy" id="1492898"/>
    <lineage>
        <taxon>Bacteria</taxon>
        <taxon>Pseudomonadati</taxon>
        <taxon>Bacteroidota</taxon>
        <taxon>Chitinophagia</taxon>
        <taxon>Chitinophagales</taxon>
        <taxon>Chitinophagaceae</taxon>
        <taxon>Flavisolibacter</taxon>
    </lineage>
</organism>
<keyword evidence="4 10" id="KW-0812">Transmembrane</keyword>
<dbReference type="AlphaFoldDB" id="A0A172TSM2"/>
<dbReference type="InterPro" id="IPR039426">
    <property type="entry name" value="TonB-dep_rcpt-like"/>
</dbReference>